<protein>
    <recommendedName>
        <fullName evidence="4">Transmembrane protein</fullName>
    </recommendedName>
</protein>
<evidence type="ECO:0000313" key="2">
    <source>
        <dbReference type="EMBL" id="RID49427.1"/>
    </source>
</evidence>
<keyword evidence="1" id="KW-0812">Transmembrane</keyword>
<keyword evidence="1" id="KW-0472">Membrane</keyword>
<dbReference type="EMBL" id="CM010635">
    <property type="protein sequence ID" value="RID49427.1"/>
    <property type="molecule type" value="Genomic_DNA"/>
</dbReference>
<reference evidence="2 3" key="1">
    <citation type="submission" date="2018-06" db="EMBL/GenBank/DDBJ databases">
        <title>WGS assembly of Brassica rapa FPsc.</title>
        <authorList>
            <person name="Bowman J."/>
            <person name="Kohchi T."/>
            <person name="Yamato K."/>
            <person name="Jenkins J."/>
            <person name="Shu S."/>
            <person name="Ishizaki K."/>
            <person name="Yamaoka S."/>
            <person name="Nishihama R."/>
            <person name="Nakamura Y."/>
            <person name="Berger F."/>
            <person name="Adam C."/>
            <person name="Aki S."/>
            <person name="Althoff F."/>
            <person name="Araki T."/>
            <person name="Arteaga-Vazquez M."/>
            <person name="Balasubrmanian S."/>
            <person name="Bauer D."/>
            <person name="Boehm C."/>
            <person name="Briginshaw L."/>
            <person name="Caballero-Perez J."/>
            <person name="Catarino B."/>
            <person name="Chen F."/>
            <person name="Chiyoda S."/>
            <person name="Chovatia M."/>
            <person name="Davies K."/>
            <person name="Delmans M."/>
            <person name="Demura T."/>
            <person name="Dierschke T."/>
            <person name="Dolan L."/>
            <person name="Dorantes-Acosta A."/>
            <person name="Eklund D."/>
            <person name="Florent S."/>
            <person name="Flores-Sandoval E."/>
            <person name="Fujiyama A."/>
            <person name="Fukuzawa H."/>
            <person name="Galik B."/>
            <person name="Grimanelli D."/>
            <person name="Grimwood J."/>
            <person name="Grossniklaus U."/>
            <person name="Hamada T."/>
            <person name="Haseloff J."/>
            <person name="Hetherington A."/>
            <person name="Higo A."/>
            <person name="Hirakawa Y."/>
            <person name="Hundley H."/>
            <person name="Ikeda Y."/>
            <person name="Inoue K."/>
            <person name="Inoue S."/>
            <person name="Ishida S."/>
            <person name="Jia Q."/>
            <person name="Kakita M."/>
            <person name="Kanazawa T."/>
            <person name="Kawai Y."/>
            <person name="Kawashima T."/>
            <person name="Kennedy M."/>
            <person name="Kinose K."/>
            <person name="Kinoshita T."/>
            <person name="Kohara Y."/>
            <person name="Koide E."/>
            <person name="Komatsu K."/>
            <person name="Kopischke S."/>
            <person name="Kubo M."/>
            <person name="Kyozuka J."/>
            <person name="Lagercrantz U."/>
            <person name="Lin S."/>
            <person name="Lindquist E."/>
            <person name="Lipzen A."/>
            <person name="Lu C."/>
            <person name="Luna E."/>
            <person name="Martienssen R."/>
            <person name="Minamino N."/>
            <person name="Mizutani M."/>
            <person name="Mizutani M."/>
            <person name="Mochizuki N."/>
            <person name="Monte I."/>
            <person name="Mosher R."/>
            <person name="Nagasaki H."/>
            <person name="Nakagami H."/>
            <person name="Naramoto S."/>
            <person name="Nishitani K."/>
            <person name="Ohtani M."/>
            <person name="Okamoto T."/>
            <person name="Okumura M."/>
            <person name="Phillips J."/>
            <person name="Pollak B."/>
            <person name="Reinders A."/>
            <person name="Roevekamp M."/>
            <person name="Sano R."/>
            <person name="Sawa S."/>
            <person name="Schmid M."/>
            <person name="Shirakawa M."/>
            <person name="Solano R."/>
            <person name="Spunde A."/>
            <person name="Suetsugu N."/>
            <person name="Sugano S."/>
            <person name="Sugiyama A."/>
            <person name="Sun R."/>
            <person name="Suzuki Y."/>
            <person name="Takenaka M."/>
            <person name="Takezawa D."/>
            <person name="Tomogane H."/>
            <person name="Tsuzuki M."/>
            <person name="Ueda T."/>
            <person name="Umeda M."/>
            <person name="Ward J."/>
            <person name="Watanabe Y."/>
            <person name="Yazaki K."/>
            <person name="Yokoyama R."/>
            <person name="Yoshitake Y."/>
            <person name="Yotsui I."/>
            <person name="Zachgo S."/>
            <person name="Schmutz J."/>
        </authorList>
    </citation>
    <scope>NUCLEOTIDE SEQUENCE [LARGE SCALE GENOMIC DNA]</scope>
    <source>
        <strain evidence="3">cv. B-3</strain>
    </source>
</reference>
<dbReference type="AlphaFoldDB" id="A0A397Y847"/>
<proteinExistence type="predicted"/>
<gene>
    <name evidence="2" type="ORF">BRARA_H00228</name>
</gene>
<sequence length="74" mass="8766">MPWRGGSLVAAIEQSMTTNSTRRSRHRAEHSGEELKKTIRGRDEPYLFRGFLFFSLLFLLFFSFLIKYKSITKY</sequence>
<evidence type="ECO:0000313" key="3">
    <source>
        <dbReference type="Proteomes" id="UP000264353"/>
    </source>
</evidence>
<evidence type="ECO:0008006" key="4">
    <source>
        <dbReference type="Google" id="ProtNLM"/>
    </source>
</evidence>
<feature type="transmembrane region" description="Helical" evidence="1">
    <location>
        <begin position="46"/>
        <end position="66"/>
    </location>
</feature>
<keyword evidence="1" id="KW-1133">Transmembrane helix</keyword>
<name>A0A397Y847_BRACM</name>
<organism evidence="2 3">
    <name type="scientific">Brassica campestris</name>
    <name type="common">Field mustard</name>
    <dbReference type="NCBI Taxonomy" id="3711"/>
    <lineage>
        <taxon>Eukaryota</taxon>
        <taxon>Viridiplantae</taxon>
        <taxon>Streptophyta</taxon>
        <taxon>Embryophyta</taxon>
        <taxon>Tracheophyta</taxon>
        <taxon>Spermatophyta</taxon>
        <taxon>Magnoliopsida</taxon>
        <taxon>eudicotyledons</taxon>
        <taxon>Gunneridae</taxon>
        <taxon>Pentapetalae</taxon>
        <taxon>rosids</taxon>
        <taxon>malvids</taxon>
        <taxon>Brassicales</taxon>
        <taxon>Brassicaceae</taxon>
        <taxon>Brassiceae</taxon>
        <taxon>Brassica</taxon>
    </lineage>
</organism>
<evidence type="ECO:0000256" key="1">
    <source>
        <dbReference type="SAM" id="Phobius"/>
    </source>
</evidence>
<dbReference type="Proteomes" id="UP000264353">
    <property type="component" value="Chromosome A8"/>
</dbReference>
<accession>A0A397Y847</accession>